<proteinExistence type="predicted"/>
<dbReference type="GO" id="GO:0048471">
    <property type="term" value="C:perinuclear region of cytoplasm"/>
    <property type="evidence" value="ECO:0007669"/>
    <property type="project" value="TreeGrafter"/>
</dbReference>
<dbReference type="InterPro" id="IPR001611">
    <property type="entry name" value="Leu-rich_rpt"/>
</dbReference>
<name>A0A9N8E6X1_9STRA</name>
<dbReference type="GO" id="GO:0005634">
    <property type="term" value="C:nucleus"/>
    <property type="evidence" value="ECO:0007669"/>
    <property type="project" value="TreeGrafter"/>
</dbReference>
<dbReference type="GO" id="GO:0005829">
    <property type="term" value="C:cytosol"/>
    <property type="evidence" value="ECO:0007669"/>
    <property type="project" value="TreeGrafter"/>
</dbReference>
<reference evidence="2" key="1">
    <citation type="submission" date="2020-06" db="EMBL/GenBank/DDBJ databases">
        <authorList>
            <consortium name="Plant Systems Biology data submission"/>
        </authorList>
    </citation>
    <scope>NUCLEOTIDE SEQUENCE</scope>
    <source>
        <strain evidence="2">D6</strain>
    </source>
</reference>
<protein>
    <submittedName>
        <fullName evidence="2">Ribonuclease inhibitor</fullName>
    </submittedName>
</protein>
<dbReference type="Gene3D" id="3.80.10.10">
    <property type="entry name" value="Ribonuclease Inhibitor"/>
    <property type="match status" value="2"/>
</dbReference>
<dbReference type="PANTHER" id="PTHR24113:SF15">
    <property type="entry name" value="NACHT DOMAIN-CONTAINING PROTEIN"/>
    <property type="match status" value="1"/>
</dbReference>
<dbReference type="AlphaFoldDB" id="A0A9N8E6X1"/>
<feature type="chain" id="PRO_5040469305" evidence="1">
    <location>
        <begin position="21"/>
        <end position="369"/>
    </location>
</feature>
<dbReference type="GO" id="GO:0005096">
    <property type="term" value="F:GTPase activator activity"/>
    <property type="evidence" value="ECO:0007669"/>
    <property type="project" value="InterPro"/>
</dbReference>
<sequence>MVYVIGLSLVMAGAILPATTTNWMASAYHSIRPCRAMEQVLHQLEHESKLTGISYQQESRPLQAQGLSNGYLKRLARALETHFERFSRNESEQFKYIQDLNLIANIFDDRGVKHVLAALEHPHAYTTSLLLGRNTLIGDETALGLANLVASGGGNNQNLTWLALGGTAITRNGIGSLYKALGTRPFSLLGFDYTYRPSWSQRILPLRTNPIADSFPQLHQASLLKELSLTGNRLEDEEMLELTKSILQTNITMLGLTNNRLSPRGIRDLLPLTKHLQKLELSMNRGIGDEGAILLANALKSNDTTIETLTLVECDITQTGADAFRSIFPENTKLKHLLLSHKDNGRIRAETLQSIKEATAPNWDRSKRH</sequence>
<evidence type="ECO:0000313" key="3">
    <source>
        <dbReference type="Proteomes" id="UP001153069"/>
    </source>
</evidence>
<comment type="caution">
    <text evidence="2">The sequence shown here is derived from an EMBL/GenBank/DDBJ whole genome shotgun (WGS) entry which is preliminary data.</text>
</comment>
<dbReference type="PANTHER" id="PTHR24113">
    <property type="entry name" value="RAN GTPASE-ACTIVATING PROTEIN 1"/>
    <property type="match status" value="1"/>
</dbReference>
<accession>A0A9N8E6X1</accession>
<evidence type="ECO:0000256" key="1">
    <source>
        <dbReference type="SAM" id="SignalP"/>
    </source>
</evidence>
<dbReference type="InterPro" id="IPR032675">
    <property type="entry name" value="LRR_dom_sf"/>
</dbReference>
<keyword evidence="3" id="KW-1185">Reference proteome</keyword>
<evidence type="ECO:0000313" key="2">
    <source>
        <dbReference type="EMBL" id="CAB9515826.1"/>
    </source>
</evidence>
<dbReference type="Pfam" id="PF13516">
    <property type="entry name" value="LRR_6"/>
    <property type="match status" value="1"/>
</dbReference>
<dbReference type="GO" id="GO:0031267">
    <property type="term" value="F:small GTPase binding"/>
    <property type="evidence" value="ECO:0007669"/>
    <property type="project" value="TreeGrafter"/>
</dbReference>
<dbReference type="SMART" id="SM00368">
    <property type="entry name" value="LRR_RI"/>
    <property type="match status" value="4"/>
</dbReference>
<dbReference type="EMBL" id="CAICTM010000740">
    <property type="protein sequence ID" value="CAB9515826.1"/>
    <property type="molecule type" value="Genomic_DNA"/>
</dbReference>
<dbReference type="GO" id="GO:0006913">
    <property type="term" value="P:nucleocytoplasmic transport"/>
    <property type="evidence" value="ECO:0007669"/>
    <property type="project" value="TreeGrafter"/>
</dbReference>
<keyword evidence="1" id="KW-0732">Signal</keyword>
<dbReference type="Proteomes" id="UP001153069">
    <property type="component" value="Unassembled WGS sequence"/>
</dbReference>
<dbReference type="OrthoDB" id="120976at2759"/>
<feature type="signal peptide" evidence="1">
    <location>
        <begin position="1"/>
        <end position="20"/>
    </location>
</feature>
<dbReference type="SUPFAM" id="SSF52047">
    <property type="entry name" value="RNI-like"/>
    <property type="match status" value="1"/>
</dbReference>
<gene>
    <name evidence="2" type="ORF">SEMRO_741_G195700.1</name>
</gene>
<organism evidence="2 3">
    <name type="scientific">Seminavis robusta</name>
    <dbReference type="NCBI Taxonomy" id="568900"/>
    <lineage>
        <taxon>Eukaryota</taxon>
        <taxon>Sar</taxon>
        <taxon>Stramenopiles</taxon>
        <taxon>Ochrophyta</taxon>
        <taxon>Bacillariophyta</taxon>
        <taxon>Bacillariophyceae</taxon>
        <taxon>Bacillariophycidae</taxon>
        <taxon>Naviculales</taxon>
        <taxon>Naviculaceae</taxon>
        <taxon>Seminavis</taxon>
    </lineage>
</organism>
<dbReference type="InterPro" id="IPR027038">
    <property type="entry name" value="RanGap"/>
</dbReference>